<keyword evidence="1" id="KW-0812">Transmembrane</keyword>
<evidence type="ECO:0008006" key="4">
    <source>
        <dbReference type="Google" id="ProtNLM"/>
    </source>
</evidence>
<dbReference type="EMBL" id="JAHLQI010000001">
    <property type="protein sequence ID" value="MBU5489051.1"/>
    <property type="molecule type" value="Genomic_DNA"/>
</dbReference>
<evidence type="ECO:0000313" key="3">
    <source>
        <dbReference type="Proteomes" id="UP000783588"/>
    </source>
</evidence>
<keyword evidence="3" id="KW-1185">Reference proteome</keyword>
<dbReference type="Proteomes" id="UP000783588">
    <property type="component" value="Unassembled WGS sequence"/>
</dbReference>
<feature type="transmembrane region" description="Helical" evidence="1">
    <location>
        <begin position="108"/>
        <end position="132"/>
    </location>
</feature>
<keyword evidence="1" id="KW-1133">Transmembrane helix</keyword>
<dbReference type="RefSeq" id="WP_216468670.1">
    <property type="nucleotide sequence ID" value="NZ_JAHLQI010000001.1"/>
</dbReference>
<feature type="transmembrane region" description="Helical" evidence="1">
    <location>
        <begin position="33"/>
        <end position="53"/>
    </location>
</feature>
<proteinExistence type="predicted"/>
<gene>
    <name evidence="2" type="ORF">KQI75_00160</name>
</gene>
<comment type="caution">
    <text evidence="2">The sequence shown here is derived from an EMBL/GenBank/DDBJ whole genome shotgun (WGS) entry which is preliminary data.</text>
</comment>
<accession>A0ABS6EMY7</accession>
<protein>
    <recommendedName>
        <fullName evidence="4">DUF2178 domain-containing protein</fullName>
    </recommendedName>
</protein>
<sequence length="135" mass="14962">MKVYNKNDLIGGINRIWMSVIWIALAVGEKGKTQWICAGLLVVSSIVLIMRAVKKPSAGEQIAALDERNQMIDLKSKSRTYDIMNVLDVVLMMIFIVLGKYWDISAISFVGIGIGIVGVVTSLAQSITYSYYNEI</sequence>
<feature type="transmembrane region" description="Helical" evidence="1">
    <location>
        <begin position="9"/>
        <end position="27"/>
    </location>
</feature>
<keyword evidence="1" id="KW-0472">Membrane</keyword>
<evidence type="ECO:0000256" key="1">
    <source>
        <dbReference type="SAM" id="Phobius"/>
    </source>
</evidence>
<evidence type="ECO:0000313" key="2">
    <source>
        <dbReference type="EMBL" id="MBU5489051.1"/>
    </source>
</evidence>
<organism evidence="2 3">
    <name type="scientific">Butyricicoccus intestinisimiae</name>
    <dbReference type="NCBI Taxonomy" id="2841509"/>
    <lineage>
        <taxon>Bacteria</taxon>
        <taxon>Bacillati</taxon>
        <taxon>Bacillota</taxon>
        <taxon>Clostridia</taxon>
        <taxon>Eubacteriales</taxon>
        <taxon>Butyricicoccaceae</taxon>
        <taxon>Butyricicoccus</taxon>
    </lineage>
</organism>
<name>A0ABS6EMY7_9FIRM</name>
<feature type="transmembrane region" description="Helical" evidence="1">
    <location>
        <begin position="83"/>
        <end position="102"/>
    </location>
</feature>
<reference evidence="2 3" key="1">
    <citation type="submission" date="2021-06" db="EMBL/GenBank/DDBJ databases">
        <authorList>
            <person name="Sun Q."/>
            <person name="Li D."/>
        </authorList>
    </citation>
    <scope>NUCLEOTIDE SEQUENCE [LARGE SCALE GENOMIC DNA]</scope>
    <source>
        <strain evidence="2 3">MSJd-7</strain>
    </source>
</reference>